<dbReference type="AlphaFoldDB" id="A0A6C6Z1R6"/>
<dbReference type="EMBL" id="CP000886">
    <property type="protein sequence ID" value="ABX67081.1"/>
    <property type="molecule type" value="Genomic_DNA"/>
</dbReference>
<evidence type="ECO:0000313" key="1">
    <source>
        <dbReference type="EMBL" id="ABX67081.1"/>
    </source>
</evidence>
<reference evidence="1 2" key="1">
    <citation type="submission" date="2007-11" db="EMBL/GenBank/DDBJ databases">
        <authorList>
            <consortium name="The Salmonella enterica serovar Paratyphi B Genome Sequencing Project"/>
            <person name="McClelland M."/>
            <person name="Sanderson E.K."/>
            <person name="Porwollik S."/>
            <person name="Spieth J."/>
            <person name="Clifton W.S."/>
            <person name="Fulton R."/>
            <person name="Cordes M."/>
            <person name="Wollam A."/>
            <person name="Shah N."/>
            <person name="Pepin K."/>
            <person name="Bhonagiri V."/>
            <person name="Nash W."/>
            <person name="Johnson M."/>
            <person name="Thiruvilangam P."/>
            <person name="Wilson R."/>
        </authorList>
    </citation>
    <scope>NUCLEOTIDE SEQUENCE [LARGE SCALE GENOMIC DNA]</scope>
    <source>
        <strain evidence="2">ATCC BAA-1250 / SPB7</strain>
    </source>
</reference>
<accession>A0A6C6Z1R6</accession>
<organism evidence="1 2">
    <name type="scientific">Salmonella paratyphi B (strain ATCC BAA-1250 / SPB7)</name>
    <dbReference type="NCBI Taxonomy" id="1016998"/>
    <lineage>
        <taxon>Bacteria</taxon>
        <taxon>Pseudomonadati</taxon>
        <taxon>Pseudomonadota</taxon>
        <taxon>Gammaproteobacteria</taxon>
        <taxon>Enterobacterales</taxon>
        <taxon>Enterobacteriaceae</taxon>
        <taxon>Salmonella</taxon>
    </lineage>
</organism>
<evidence type="ECO:0000313" key="2">
    <source>
        <dbReference type="Proteomes" id="UP000008556"/>
    </source>
</evidence>
<proteinExistence type="predicted"/>
<dbReference type="KEGG" id="spq:SPAB_01687"/>
<gene>
    <name evidence="1" type="ordered locus">SPAB_01687</name>
</gene>
<sequence>MPGEHLARRLFLGKRRPVRRKSINDDMGKCYAISITD</sequence>
<protein>
    <submittedName>
        <fullName evidence="1">Uncharacterized protein</fullName>
    </submittedName>
</protein>
<dbReference type="Proteomes" id="UP000008556">
    <property type="component" value="Chromosome"/>
</dbReference>
<name>A0A6C6Z1R6_SALPB</name>